<protein>
    <submittedName>
        <fullName evidence="13">Cytochrome oxidase assembly family protein</fullName>
    </submittedName>
</protein>
<dbReference type="STRING" id="1142394.PSMK_16440"/>
<dbReference type="InterPro" id="IPR050450">
    <property type="entry name" value="COX15/CtaA_HemeA_synthase"/>
</dbReference>
<keyword evidence="3 12" id="KW-0812">Transmembrane</keyword>
<evidence type="ECO:0000313" key="13">
    <source>
        <dbReference type="EMBL" id="BAM03803.1"/>
    </source>
</evidence>
<dbReference type="PANTHER" id="PTHR35457:SF1">
    <property type="entry name" value="HEME A SYNTHASE"/>
    <property type="match status" value="1"/>
</dbReference>
<keyword evidence="4" id="KW-0479">Metal-binding</keyword>
<keyword evidence="14" id="KW-1185">Reference proteome</keyword>
<feature type="transmembrane region" description="Helical" evidence="12">
    <location>
        <begin position="20"/>
        <end position="39"/>
    </location>
</feature>
<dbReference type="OrthoDB" id="128939at2"/>
<evidence type="ECO:0000256" key="7">
    <source>
        <dbReference type="ARBA" id="ARBA00023004"/>
    </source>
</evidence>
<name>I0IEW5_PHYMF</name>
<feature type="transmembrane region" description="Helical" evidence="12">
    <location>
        <begin position="283"/>
        <end position="300"/>
    </location>
</feature>
<proteinExistence type="predicted"/>
<dbReference type="Pfam" id="PF02628">
    <property type="entry name" value="COX15-CtaA"/>
    <property type="match status" value="1"/>
</dbReference>
<dbReference type="GO" id="GO:0016020">
    <property type="term" value="C:membrane"/>
    <property type="evidence" value="ECO:0007669"/>
    <property type="project" value="UniProtKB-SubCell"/>
</dbReference>
<sequence length="406" mass="41965">MRRDADTMPVSPTVPRFRGWLFALACGLVLVTAVMIFIGGKVTSHEVGMAVPDGFETFGHWSLVAPLNLWWHDFGTRWEHLHRLQGYVVSFTTLGLLIALCFAGVRDKRKGLIVAGVALSAGVILQALLGILRVDEVSRALAGVHGVVGQLFFAATVLTAVLVGPGWTRRLAAVRRGEAARRRWPTGALVLLVALVGQLVLGSAVRHAGAGEAIPDWPLHYGQVVPPMDQAGVDAAVDEAWAAGDFGGTFEMTRVTGTGAVETVSSRPAVEAGQVHLHLTHRLGAYAITLFTLVLVGWTLRRDAGVAAAEPGAATAGVSAGLVVLLALQVALGVATVLGHVHPTLATLHQSTGALLLGLAVVFAARSSAAIAARRALPASARADAATPSAGGPGWTGAGSLAGSVN</sequence>
<evidence type="ECO:0000256" key="2">
    <source>
        <dbReference type="ARBA" id="ARBA00022475"/>
    </source>
</evidence>
<evidence type="ECO:0000313" key="14">
    <source>
        <dbReference type="Proteomes" id="UP000007881"/>
    </source>
</evidence>
<dbReference type="eggNOG" id="COG1612">
    <property type="taxonomic scope" value="Bacteria"/>
</dbReference>
<feature type="transmembrane region" description="Helical" evidence="12">
    <location>
        <begin position="84"/>
        <end position="105"/>
    </location>
</feature>
<evidence type="ECO:0000256" key="5">
    <source>
        <dbReference type="ARBA" id="ARBA00022989"/>
    </source>
</evidence>
<dbReference type="GO" id="GO:0016491">
    <property type="term" value="F:oxidoreductase activity"/>
    <property type="evidence" value="ECO:0007669"/>
    <property type="project" value="UniProtKB-KW"/>
</dbReference>
<accession>I0IEW5</accession>
<evidence type="ECO:0000256" key="12">
    <source>
        <dbReference type="SAM" id="Phobius"/>
    </source>
</evidence>
<dbReference type="EMBL" id="AP012338">
    <property type="protein sequence ID" value="BAM03803.1"/>
    <property type="molecule type" value="Genomic_DNA"/>
</dbReference>
<dbReference type="GO" id="GO:0006784">
    <property type="term" value="P:heme A biosynthetic process"/>
    <property type="evidence" value="ECO:0007669"/>
    <property type="project" value="InterPro"/>
</dbReference>
<dbReference type="HOGENOM" id="CLU_041525_0_0_0"/>
<feature type="transmembrane region" description="Helical" evidence="12">
    <location>
        <begin position="184"/>
        <end position="205"/>
    </location>
</feature>
<dbReference type="RefSeq" id="WP_014437021.1">
    <property type="nucleotide sequence ID" value="NC_017080.1"/>
</dbReference>
<organism evidence="13 14">
    <name type="scientific">Phycisphaera mikurensis (strain NBRC 102666 / KCTC 22515 / FYK2301M01)</name>
    <dbReference type="NCBI Taxonomy" id="1142394"/>
    <lineage>
        <taxon>Bacteria</taxon>
        <taxon>Pseudomonadati</taxon>
        <taxon>Planctomycetota</taxon>
        <taxon>Phycisphaerae</taxon>
        <taxon>Phycisphaerales</taxon>
        <taxon>Phycisphaeraceae</taxon>
        <taxon>Phycisphaera</taxon>
    </lineage>
</organism>
<keyword evidence="5 12" id="KW-1133">Transmembrane helix</keyword>
<keyword evidence="2" id="KW-1003">Cell membrane</keyword>
<evidence type="ECO:0000256" key="9">
    <source>
        <dbReference type="ARBA" id="ARBA00023136"/>
    </source>
</evidence>
<comment type="subcellular location">
    <subcellularLocation>
        <location evidence="1">Membrane</location>
        <topology evidence="1">Multi-pass membrane protein</topology>
    </subcellularLocation>
</comment>
<dbReference type="KEGG" id="phm:PSMK_16440"/>
<dbReference type="Proteomes" id="UP000007881">
    <property type="component" value="Chromosome"/>
</dbReference>
<feature type="transmembrane region" description="Helical" evidence="12">
    <location>
        <begin position="312"/>
        <end position="334"/>
    </location>
</feature>
<dbReference type="InterPro" id="IPR003780">
    <property type="entry name" value="COX15/CtaA_fam"/>
</dbReference>
<keyword evidence="10" id="KW-1015">Disulfide bond</keyword>
<evidence type="ECO:0000256" key="1">
    <source>
        <dbReference type="ARBA" id="ARBA00004141"/>
    </source>
</evidence>
<dbReference type="GO" id="GO:0046872">
    <property type="term" value="F:metal ion binding"/>
    <property type="evidence" value="ECO:0007669"/>
    <property type="project" value="UniProtKB-KW"/>
</dbReference>
<evidence type="ECO:0000256" key="3">
    <source>
        <dbReference type="ARBA" id="ARBA00022692"/>
    </source>
</evidence>
<dbReference type="AlphaFoldDB" id="I0IEW5"/>
<evidence type="ECO:0000256" key="4">
    <source>
        <dbReference type="ARBA" id="ARBA00022723"/>
    </source>
</evidence>
<feature type="transmembrane region" description="Helical" evidence="12">
    <location>
        <begin position="112"/>
        <end position="134"/>
    </location>
</feature>
<evidence type="ECO:0000256" key="10">
    <source>
        <dbReference type="ARBA" id="ARBA00023157"/>
    </source>
</evidence>
<evidence type="ECO:0000256" key="11">
    <source>
        <dbReference type="ARBA" id="ARBA00023444"/>
    </source>
</evidence>
<evidence type="ECO:0000256" key="8">
    <source>
        <dbReference type="ARBA" id="ARBA00023133"/>
    </source>
</evidence>
<reference evidence="13 14" key="1">
    <citation type="submission" date="2012-02" db="EMBL/GenBank/DDBJ databases">
        <title>Complete genome sequence of Phycisphaera mikurensis NBRC 102666.</title>
        <authorList>
            <person name="Ankai A."/>
            <person name="Hosoyama A."/>
            <person name="Terui Y."/>
            <person name="Sekine M."/>
            <person name="Fukai R."/>
            <person name="Kato Y."/>
            <person name="Nakamura S."/>
            <person name="Yamada-Narita S."/>
            <person name="Kawakoshi A."/>
            <person name="Fukunaga Y."/>
            <person name="Yamazaki S."/>
            <person name="Fujita N."/>
        </authorList>
    </citation>
    <scope>NUCLEOTIDE SEQUENCE [LARGE SCALE GENOMIC DNA]</scope>
    <source>
        <strain evidence="14">NBRC 102666 / KCTC 22515 / FYK2301M01</strain>
    </source>
</reference>
<keyword evidence="8" id="KW-0350">Heme biosynthesis</keyword>
<feature type="transmembrane region" description="Helical" evidence="12">
    <location>
        <begin position="354"/>
        <end position="373"/>
    </location>
</feature>
<dbReference type="PANTHER" id="PTHR35457">
    <property type="entry name" value="HEME A SYNTHASE"/>
    <property type="match status" value="1"/>
</dbReference>
<keyword evidence="9 12" id="KW-0472">Membrane</keyword>
<feature type="transmembrane region" description="Helical" evidence="12">
    <location>
        <begin position="140"/>
        <end position="163"/>
    </location>
</feature>
<keyword evidence="7" id="KW-0408">Iron</keyword>
<gene>
    <name evidence="13" type="ordered locus">PSMK_16440</name>
</gene>
<evidence type="ECO:0000256" key="6">
    <source>
        <dbReference type="ARBA" id="ARBA00023002"/>
    </source>
</evidence>
<keyword evidence="6" id="KW-0560">Oxidoreductase</keyword>
<comment type="pathway">
    <text evidence="11">Porphyrin-containing compound metabolism.</text>
</comment>